<dbReference type="InParanoid" id="A0A5C3PDC2"/>
<evidence type="ECO:0000313" key="1">
    <source>
        <dbReference type="EMBL" id="TFK87735.1"/>
    </source>
</evidence>
<dbReference type="Gene3D" id="2.60.120.620">
    <property type="entry name" value="q2cbj1_9rhob like domain"/>
    <property type="match status" value="1"/>
</dbReference>
<reference evidence="1 2" key="1">
    <citation type="journal article" date="2019" name="Nat. Ecol. Evol.">
        <title>Megaphylogeny resolves global patterns of mushroom evolution.</title>
        <authorList>
            <person name="Varga T."/>
            <person name="Krizsan K."/>
            <person name="Foldi C."/>
            <person name="Dima B."/>
            <person name="Sanchez-Garcia M."/>
            <person name="Sanchez-Ramirez S."/>
            <person name="Szollosi G.J."/>
            <person name="Szarkandi J.G."/>
            <person name="Papp V."/>
            <person name="Albert L."/>
            <person name="Andreopoulos W."/>
            <person name="Angelini C."/>
            <person name="Antonin V."/>
            <person name="Barry K.W."/>
            <person name="Bougher N.L."/>
            <person name="Buchanan P."/>
            <person name="Buyck B."/>
            <person name="Bense V."/>
            <person name="Catcheside P."/>
            <person name="Chovatia M."/>
            <person name="Cooper J."/>
            <person name="Damon W."/>
            <person name="Desjardin D."/>
            <person name="Finy P."/>
            <person name="Geml J."/>
            <person name="Haridas S."/>
            <person name="Hughes K."/>
            <person name="Justo A."/>
            <person name="Karasinski D."/>
            <person name="Kautmanova I."/>
            <person name="Kiss B."/>
            <person name="Kocsube S."/>
            <person name="Kotiranta H."/>
            <person name="LaButti K.M."/>
            <person name="Lechner B.E."/>
            <person name="Liimatainen K."/>
            <person name="Lipzen A."/>
            <person name="Lukacs Z."/>
            <person name="Mihaltcheva S."/>
            <person name="Morgado L.N."/>
            <person name="Niskanen T."/>
            <person name="Noordeloos M.E."/>
            <person name="Ohm R.A."/>
            <person name="Ortiz-Santana B."/>
            <person name="Ovrebo C."/>
            <person name="Racz N."/>
            <person name="Riley R."/>
            <person name="Savchenko A."/>
            <person name="Shiryaev A."/>
            <person name="Soop K."/>
            <person name="Spirin V."/>
            <person name="Szebenyi C."/>
            <person name="Tomsovsky M."/>
            <person name="Tulloss R.E."/>
            <person name="Uehling J."/>
            <person name="Grigoriev I.V."/>
            <person name="Vagvolgyi C."/>
            <person name="Papp T."/>
            <person name="Martin F.M."/>
            <person name="Miettinen O."/>
            <person name="Hibbett D.S."/>
            <person name="Nagy L.G."/>
        </authorList>
    </citation>
    <scope>NUCLEOTIDE SEQUENCE [LARGE SCALE GENOMIC DNA]</scope>
    <source>
        <strain evidence="1 2">HHB13444</strain>
    </source>
</reference>
<dbReference type="AlphaFoldDB" id="A0A5C3PDC2"/>
<dbReference type="InterPro" id="IPR008775">
    <property type="entry name" value="Phytyl_CoA_dOase-like"/>
</dbReference>
<evidence type="ECO:0008006" key="3">
    <source>
        <dbReference type="Google" id="ProtNLM"/>
    </source>
</evidence>
<dbReference type="SUPFAM" id="SSF51197">
    <property type="entry name" value="Clavaminate synthase-like"/>
    <property type="match status" value="1"/>
</dbReference>
<proteinExistence type="predicted"/>
<dbReference type="EMBL" id="ML211141">
    <property type="protein sequence ID" value="TFK87735.1"/>
    <property type="molecule type" value="Genomic_DNA"/>
</dbReference>
<dbReference type="Proteomes" id="UP000308197">
    <property type="component" value="Unassembled WGS sequence"/>
</dbReference>
<dbReference type="Pfam" id="PF05721">
    <property type="entry name" value="PhyH"/>
    <property type="match status" value="1"/>
</dbReference>
<sequence>MNGTMLRCHLRVVIVDRRTYSPTNILPPSGVHVRNRPATFVHSPRLACARSICASAPRTAEEIDFFMENGYLVVKQAFSKEKAAEFTQDMWFRLGLDPEDKSTWDRERIHMPSHKREPVATFAPRVWEIMKELLGGEERIDPASAAWGDSFIVNLGLPTLSAADPPRRPQELDNWHVDGDFFVHFLDSPEQALLVIPLFSDIAPAGGATYIAPDGIDMIARYLAAHPEGVVPARLSFVPSTFATLSDKPLDAAFVEAAKAAPGYWSHLREVQKCERFVELTGETGDVVLLHPLMLHSASKNHLRVPRVITNPPVALRAPFCFARADPDEYSLVERKTLRALGVERLEFAPAGERRSVVPARVGIQAKMLEEERARVEQARARERERGEARKAVEADAGGQRVIAVA</sequence>
<gene>
    <name evidence="1" type="ORF">K466DRAFT_599246</name>
</gene>
<name>A0A5C3PDC2_9APHY</name>
<protein>
    <recommendedName>
        <fullName evidence="3">Clavaminate synthase-like protein</fullName>
    </recommendedName>
</protein>
<accession>A0A5C3PDC2</accession>
<keyword evidence="2" id="KW-1185">Reference proteome</keyword>
<organism evidence="1 2">
    <name type="scientific">Polyporus arcularius HHB13444</name>
    <dbReference type="NCBI Taxonomy" id="1314778"/>
    <lineage>
        <taxon>Eukaryota</taxon>
        <taxon>Fungi</taxon>
        <taxon>Dikarya</taxon>
        <taxon>Basidiomycota</taxon>
        <taxon>Agaricomycotina</taxon>
        <taxon>Agaricomycetes</taxon>
        <taxon>Polyporales</taxon>
        <taxon>Polyporaceae</taxon>
        <taxon>Polyporus</taxon>
    </lineage>
</organism>
<evidence type="ECO:0000313" key="2">
    <source>
        <dbReference type="Proteomes" id="UP000308197"/>
    </source>
</evidence>